<proteinExistence type="predicted"/>
<accession>A0A2P2N7J5</accession>
<dbReference type="EMBL" id="GGEC01057949">
    <property type="protein sequence ID" value="MBX38433.1"/>
    <property type="molecule type" value="Transcribed_RNA"/>
</dbReference>
<dbReference type="AlphaFoldDB" id="A0A2P2N7J5"/>
<sequence length="46" mass="5391">MHQPTQERAATIRIRIVWATCLGCFRPSSRFEQTKIRAKFDLNISI</sequence>
<reference evidence="1" key="1">
    <citation type="submission" date="2018-02" db="EMBL/GenBank/DDBJ databases">
        <title>Rhizophora mucronata_Transcriptome.</title>
        <authorList>
            <person name="Meera S.P."/>
            <person name="Sreeshan A."/>
            <person name="Augustine A."/>
        </authorList>
    </citation>
    <scope>NUCLEOTIDE SEQUENCE</scope>
    <source>
        <tissue evidence="1">Leaf</tissue>
    </source>
</reference>
<protein>
    <submittedName>
        <fullName evidence="1">Uncharacterized protein</fullName>
    </submittedName>
</protein>
<name>A0A2P2N7J5_RHIMU</name>
<organism evidence="1">
    <name type="scientific">Rhizophora mucronata</name>
    <name type="common">Asiatic mangrove</name>
    <dbReference type="NCBI Taxonomy" id="61149"/>
    <lineage>
        <taxon>Eukaryota</taxon>
        <taxon>Viridiplantae</taxon>
        <taxon>Streptophyta</taxon>
        <taxon>Embryophyta</taxon>
        <taxon>Tracheophyta</taxon>
        <taxon>Spermatophyta</taxon>
        <taxon>Magnoliopsida</taxon>
        <taxon>eudicotyledons</taxon>
        <taxon>Gunneridae</taxon>
        <taxon>Pentapetalae</taxon>
        <taxon>rosids</taxon>
        <taxon>fabids</taxon>
        <taxon>Malpighiales</taxon>
        <taxon>Rhizophoraceae</taxon>
        <taxon>Rhizophora</taxon>
    </lineage>
</organism>
<evidence type="ECO:0000313" key="1">
    <source>
        <dbReference type="EMBL" id="MBX38433.1"/>
    </source>
</evidence>